<dbReference type="SUPFAM" id="SSF55785">
    <property type="entry name" value="PYP-like sensor domain (PAS domain)"/>
    <property type="match status" value="1"/>
</dbReference>
<dbReference type="PROSITE" id="PS50109">
    <property type="entry name" value="HIS_KIN"/>
    <property type="match status" value="1"/>
</dbReference>
<feature type="transmembrane region" description="Helical" evidence="10">
    <location>
        <begin position="43"/>
        <end position="63"/>
    </location>
</feature>
<keyword evidence="10" id="KW-0812">Transmembrane</keyword>
<evidence type="ECO:0000256" key="5">
    <source>
        <dbReference type="ARBA" id="ARBA00022679"/>
    </source>
</evidence>
<keyword evidence="15" id="KW-1185">Reference proteome</keyword>
<evidence type="ECO:0000313" key="14">
    <source>
        <dbReference type="EMBL" id="GAA4025293.1"/>
    </source>
</evidence>
<protein>
    <recommendedName>
        <fullName evidence="3">histidine kinase</fullName>
        <ecNumber evidence="3">2.7.13.3</ecNumber>
    </recommendedName>
</protein>
<comment type="catalytic activity">
    <reaction evidence="1">
        <text>ATP + protein L-histidine = ADP + protein N-phospho-L-histidine.</text>
        <dbReference type="EC" id="2.7.13.3"/>
    </reaction>
</comment>
<keyword evidence="10" id="KW-1133">Transmembrane helix</keyword>
<evidence type="ECO:0000259" key="13">
    <source>
        <dbReference type="PROSITE" id="PS50885"/>
    </source>
</evidence>
<dbReference type="Gene3D" id="3.30.450.20">
    <property type="entry name" value="PAS domain"/>
    <property type="match status" value="1"/>
</dbReference>
<feature type="transmembrane region" description="Helical" evidence="10">
    <location>
        <begin position="19"/>
        <end position="37"/>
    </location>
</feature>
<dbReference type="Gene3D" id="1.10.287.130">
    <property type="match status" value="1"/>
</dbReference>
<evidence type="ECO:0000259" key="12">
    <source>
        <dbReference type="PROSITE" id="PS50112"/>
    </source>
</evidence>
<comment type="caution">
    <text evidence="14">The sequence shown here is derived from an EMBL/GenBank/DDBJ whole genome shotgun (WGS) entry which is preliminary data.</text>
</comment>
<sequence length="448" mass="49709">MPCEAKAPRYVTMSLRVRFLLFATLIHVVLIALTAQLRTTNPVLFVGSEVLLLCSIVLTVQLYQGFVRPFQLIAAGTAAMQAQDFSMKFVPVGQREMDQLIGVYNQMIDALRRERVSQHEKSMLLERLIQASPAGILLLDFEGRIEIINAAAARFIGQPAAELHGRMPAELPGAWGPALAALSESQPQALRLSGLATYRATAAHFLDRGFTRRFVVLEELTQVLIKQEKQAYEQLIRMMAHEINNSIGAINSILHSFQHYAPQLAPADRPDFTEALDVSIARNTQLANFIGSFARLVRLPPPTPQPTDVCALLRATARLLQPQSQERRIQWHLDLPDEPLLISLDAQQLEQALLNVAKNAVEAIGHDGNIWVSATLHPPALCIENDGPTLTPEVQQRLFTPFFSTKRDGQGIGLTLVRDVLLAHGFQFRLDTNIAGHTEFSIEFGDTL</sequence>
<feature type="domain" description="PAS" evidence="12">
    <location>
        <begin position="121"/>
        <end position="166"/>
    </location>
</feature>
<evidence type="ECO:0000256" key="3">
    <source>
        <dbReference type="ARBA" id="ARBA00012438"/>
    </source>
</evidence>
<dbReference type="SUPFAM" id="SSF55874">
    <property type="entry name" value="ATPase domain of HSP90 chaperone/DNA topoisomerase II/histidine kinase"/>
    <property type="match status" value="1"/>
</dbReference>
<evidence type="ECO:0000259" key="11">
    <source>
        <dbReference type="PROSITE" id="PS50109"/>
    </source>
</evidence>
<dbReference type="EMBL" id="BAABDK010000003">
    <property type="protein sequence ID" value="GAA4025293.1"/>
    <property type="molecule type" value="Genomic_DNA"/>
</dbReference>
<evidence type="ECO:0000313" key="15">
    <source>
        <dbReference type="Proteomes" id="UP001501469"/>
    </source>
</evidence>
<dbReference type="InterPro" id="IPR036890">
    <property type="entry name" value="HATPase_C_sf"/>
</dbReference>
<dbReference type="InterPro" id="IPR000014">
    <property type="entry name" value="PAS"/>
</dbReference>
<evidence type="ECO:0000256" key="1">
    <source>
        <dbReference type="ARBA" id="ARBA00000085"/>
    </source>
</evidence>
<dbReference type="Pfam" id="PF00989">
    <property type="entry name" value="PAS"/>
    <property type="match status" value="1"/>
</dbReference>
<dbReference type="InterPro" id="IPR003594">
    <property type="entry name" value="HATPase_dom"/>
</dbReference>
<evidence type="ECO:0000256" key="2">
    <source>
        <dbReference type="ARBA" id="ARBA00004370"/>
    </source>
</evidence>
<dbReference type="PROSITE" id="PS50112">
    <property type="entry name" value="PAS"/>
    <property type="match status" value="1"/>
</dbReference>
<dbReference type="SUPFAM" id="SSF47384">
    <property type="entry name" value="Homodimeric domain of signal transducing histidine kinase"/>
    <property type="match status" value="1"/>
</dbReference>
<feature type="domain" description="Histidine kinase" evidence="11">
    <location>
        <begin position="238"/>
        <end position="448"/>
    </location>
</feature>
<dbReference type="EC" id="2.7.13.3" evidence="3"/>
<dbReference type="InterPro" id="IPR013767">
    <property type="entry name" value="PAS_fold"/>
</dbReference>
<dbReference type="SMART" id="SM00091">
    <property type="entry name" value="PAS"/>
    <property type="match status" value="1"/>
</dbReference>
<keyword evidence="10" id="KW-0472">Membrane</keyword>
<dbReference type="InterPro" id="IPR005467">
    <property type="entry name" value="His_kinase_dom"/>
</dbReference>
<feature type="domain" description="HAMP" evidence="13">
    <location>
        <begin position="64"/>
        <end position="116"/>
    </location>
</feature>
<keyword evidence="4" id="KW-0597">Phosphoprotein</keyword>
<dbReference type="Gene3D" id="6.10.340.10">
    <property type="match status" value="1"/>
</dbReference>
<evidence type="ECO:0000256" key="4">
    <source>
        <dbReference type="ARBA" id="ARBA00022553"/>
    </source>
</evidence>
<keyword evidence="9" id="KW-0902">Two-component regulatory system</keyword>
<dbReference type="SMART" id="SM00387">
    <property type="entry name" value="HATPase_c"/>
    <property type="match status" value="1"/>
</dbReference>
<keyword evidence="6" id="KW-0547">Nucleotide-binding</keyword>
<keyword evidence="8 14" id="KW-0067">ATP-binding</keyword>
<dbReference type="Gene3D" id="3.30.565.10">
    <property type="entry name" value="Histidine kinase-like ATPase, C-terminal domain"/>
    <property type="match status" value="1"/>
</dbReference>
<evidence type="ECO:0000256" key="9">
    <source>
        <dbReference type="ARBA" id="ARBA00023012"/>
    </source>
</evidence>
<evidence type="ECO:0000256" key="8">
    <source>
        <dbReference type="ARBA" id="ARBA00022840"/>
    </source>
</evidence>
<evidence type="ECO:0000256" key="6">
    <source>
        <dbReference type="ARBA" id="ARBA00022741"/>
    </source>
</evidence>
<dbReference type="GO" id="GO:0005524">
    <property type="term" value="F:ATP binding"/>
    <property type="evidence" value="ECO:0007669"/>
    <property type="project" value="UniProtKB-KW"/>
</dbReference>
<evidence type="ECO:0000256" key="10">
    <source>
        <dbReference type="SAM" id="Phobius"/>
    </source>
</evidence>
<gene>
    <name evidence="14" type="ORF">GCM10022409_06580</name>
</gene>
<dbReference type="PANTHER" id="PTHR43065:SF10">
    <property type="entry name" value="PEROXIDE STRESS-ACTIVATED HISTIDINE KINASE MAK3"/>
    <property type="match status" value="1"/>
</dbReference>
<dbReference type="InterPro" id="IPR003660">
    <property type="entry name" value="HAMP_dom"/>
</dbReference>
<dbReference type="InterPro" id="IPR036097">
    <property type="entry name" value="HisK_dim/P_sf"/>
</dbReference>
<dbReference type="Pfam" id="PF02518">
    <property type="entry name" value="HATPase_c"/>
    <property type="match status" value="1"/>
</dbReference>
<reference evidence="15" key="1">
    <citation type="journal article" date="2019" name="Int. J. Syst. Evol. Microbiol.">
        <title>The Global Catalogue of Microorganisms (GCM) 10K type strain sequencing project: providing services to taxonomists for standard genome sequencing and annotation.</title>
        <authorList>
            <consortium name="The Broad Institute Genomics Platform"/>
            <consortium name="The Broad Institute Genome Sequencing Center for Infectious Disease"/>
            <person name="Wu L."/>
            <person name="Ma J."/>
        </authorList>
    </citation>
    <scope>NUCLEOTIDE SEQUENCE [LARGE SCALE GENOMIC DNA]</scope>
    <source>
        <strain evidence="15">JCM 17225</strain>
    </source>
</reference>
<dbReference type="Proteomes" id="UP001501469">
    <property type="component" value="Unassembled WGS sequence"/>
</dbReference>
<dbReference type="CDD" id="cd00130">
    <property type="entry name" value="PAS"/>
    <property type="match status" value="1"/>
</dbReference>
<dbReference type="InterPro" id="IPR035965">
    <property type="entry name" value="PAS-like_dom_sf"/>
</dbReference>
<evidence type="ECO:0000256" key="7">
    <source>
        <dbReference type="ARBA" id="ARBA00022777"/>
    </source>
</evidence>
<dbReference type="PROSITE" id="PS50885">
    <property type="entry name" value="HAMP"/>
    <property type="match status" value="1"/>
</dbReference>
<accession>A0ABP7TGJ2</accession>
<comment type="subcellular location">
    <subcellularLocation>
        <location evidence="2">Membrane</location>
    </subcellularLocation>
</comment>
<proteinExistence type="predicted"/>
<organism evidence="14 15">
    <name type="scientific">Hymenobacter glaciei</name>
    <dbReference type="NCBI Taxonomy" id="877209"/>
    <lineage>
        <taxon>Bacteria</taxon>
        <taxon>Pseudomonadati</taxon>
        <taxon>Bacteroidota</taxon>
        <taxon>Cytophagia</taxon>
        <taxon>Cytophagales</taxon>
        <taxon>Hymenobacteraceae</taxon>
        <taxon>Hymenobacter</taxon>
    </lineage>
</organism>
<name>A0ABP7TGJ2_9BACT</name>
<keyword evidence="5" id="KW-0808">Transferase</keyword>
<dbReference type="PANTHER" id="PTHR43065">
    <property type="entry name" value="SENSOR HISTIDINE KINASE"/>
    <property type="match status" value="1"/>
</dbReference>
<keyword evidence="7" id="KW-0418">Kinase</keyword>